<reference evidence="5 6" key="1">
    <citation type="submission" date="2020-08" db="EMBL/GenBank/DDBJ databases">
        <title>The genome sequence of type strain Novosphingobium piscinae KCTC 42194.</title>
        <authorList>
            <person name="Liu Y."/>
        </authorList>
    </citation>
    <scope>NUCLEOTIDE SEQUENCE [LARGE SCALE GENOMIC DNA]</scope>
    <source>
        <strain evidence="5 6">KCTC 42194</strain>
    </source>
</reference>
<dbReference type="PANTHER" id="PTHR37423">
    <property type="entry name" value="SOLUBLE LYTIC MUREIN TRANSGLYCOSYLASE-RELATED"/>
    <property type="match status" value="1"/>
</dbReference>
<feature type="region of interest" description="Disordered" evidence="3">
    <location>
        <begin position="31"/>
        <end position="51"/>
    </location>
</feature>
<comment type="caution">
    <text evidence="5">The sequence shown here is derived from an EMBL/GenBank/DDBJ whole genome shotgun (WGS) entry which is preliminary data.</text>
</comment>
<evidence type="ECO:0000256" key="2">
    <source>
        <dbReference type="ARBA" id="ARBA00009387"/>
    </source>
</evidence>
<comment type="similarity">
    <text evidence="2">Belongs to the virb1 family.</text>
</comment>
<dbReference type="PANTHER" id="PTHR37423:SF2">
    <property type="entry name" value="MEMBRANE-BOUND LYTIC MUREIN TRANSGLYCOSYLASE C"/>
    <property type="match status" value="1"/>
</dbReference>
<dbReference type="EMBL" id="JACLAX010000015">
    <property type="protein sequence ID" value="MBC2670202.1"/>
    <property type="molecule type" value="Genomic_DNA"/>
</dbReference>
<evidence type="ECO:0000313" key="6">
    <source>
        <dbReference type="Proteomes" id="UP000551327"/>
    </source>
</evidence>
<dbReference type="InterPro" id="IPR008258">
    <property type="entry name" value="Transglycosylase_SLT_dom_1"/>
</dbReference>
<comment type="similarity">
    <text evidence="1">Belongs to the transglycosylase Slt family.</text>
</comment>
<evidence type="ECO:0000259" key="4">
    <source>
        <dbReference type="Pfam" id="PF01464"/>
    </source>
</evidence>
<gene>
    <name evidence="5" type="ORF">H7F53_13685</name>
</gene>
<evidence type="ECO:0000256" key="1">
    <source>
        <dbReference type="ARBA" id="ARBA00007734"/>
    </source>
</evidence>
<feature type="domain" description="Transglycosylase SLT" evidence="4">
    <location>
        <begin position="78"/>
        <end position="173"/>
    </location>
</feature>
<evidence type="ECO:0000313" key="5">
    <source>
        <dbReference type="EMBL" id="MBC2670202.1"/>
    </source>
</evidence>
<feature type="compositionally biased region" description="Low complexity" evidence="3">
    <location>
        <begin position="32"/>
        <end position="51"/>
    </location>
</feature>
<organism evidence="5 6">
    <name type="scientific">Novosphingobium piscinae</name>
    <dbReference type="NCBI Taxonomy" id="1507448"/>
    <lineage>
        <taxon>Bacteria</taxon>
        <taxon>Pseudomonadati</taxon>
        <taxon>Pseudomonadota</taxon>
        <taxon>Alphaproteobacteria</taxon>
        <taxon>Sphingomonadales</taxon>
        <taxon>Sphingomonadaceae</taxon>
        <taxon>Novosphingobium</taxon>
    </lineage>
</organism>
<name>A0A7X1G1D1_9SPHN</name>
<dbReference type="Pfam" id="PF01464">
    <property type="entry name" value="SLT"/>
    <property type="match status" value="1"/>
</dbReference>
<accession>A0A7X1G1D1</accession>
<keyword evidence="6" id="KW-1185">Reference proteome</keyword>
<evidence type="ECO:0000256" key="3">
    <source>
        <dbReference type="SAM" id="MobiDB-lite"/>
    </source>
</evidence>
<dbReference type="Proteomes" id="UP000551327">
    <property type="component" value="Unassembled WGS sequence"/>
</dbReference>
<proteinExistence type="inferred from homology"/>
<dbReference type="AlphaFoldDB" id="A0A7X1G1D1"/>
<protein>
    <submittedName>
        <fullName evidence="5">Lytic transglycosylase domain-containing protein</fullName>
    </submittedName>
</protein>
<dbReference type="SUPFAM" id="SSF53955">
    <property type="entry name" value="Lysozyme-like"/>
    <property type="match status" value="1"/>
</dbReference>
<dbReference type="InterPro" id="IPR023346">
    <property type="entry name" value="Lysozyme-like_dom_sf"/>
</dbReference>
<dbReference type="CDD" id="cd00254">
    <property type="entry name" value="LT-like"/>
    <property type="match status" value="1"/>
</dbReference>
<dbReference type="Gene3D" id="1.10.530.10">
    <property type="match status" value="1"/>
</dbReference>
<sequence length="198" mass="20356">MVPAVAARGQVVEIDSRGRVFVPRGTAAGLWAGEPPAADQPAAAGTTGPAPASDGLPAAAVTILGATPAPSVYREALDRAANHAAISPDLLATLVWQESRWNSRARSPAGAIGLGQLMPGTARQLGVNPHDPAQNLIGAATYLRQQLDRFDNNIELALAAYNAGPRRVSRAGTVPAIAETRTYVASITGRLAARAQGD</sequence>